<sequence>MKIIRKKKTTRNRQIHLNFS</sequence>
<evidence type="ECO:0000313" key="2">
    <source>
        <dbReference type="EMBL" id="JAH87890.1"/>
    </source>
</evidence>
<reference evidence="2" key="2">
    <citation type="journal article" date="2015" name="Fish Shellfish Immunol.">
        <title>Early steps in the European eel (Anguilla anguilla)-Vibrio vulnificus interaction in the gills: Role of the RtxA13 toxin.</title>
        <authorList>
            <person name="Callol A."/>
            <person name="Pajuelo D."/>
            <person name="Ebbesson L."/>
            <person name="Teles M."/>
            <person name="MacKenzie S."/>
            <person name="Amaro C."/>
        </authorList>
    </citation>
    <scope>NUCLEOTIDE SEQUENCE</scope>
</reference>
<accession>A0A0E9WEB0</accession>
<protein>
    <submittedName>
        <fullName evidence="2">Uncharacterized protein</fullName>
    </submittedName>
</protein>
<feature type="compositionally biased region" description="Basic residues" evidence="1">
    <location>
        <begin position="1"/>
        <end position="14"/>
    </location>
</feature>
<feature type="region of interest" description="Disordered" evidence="1">
    <location>
        <begin position="1"/>
        <end position="20"/>
    </location>
</feature>
<proteinExistence type="predicted"/>
<evidence type="ECO:0000256" key="1">
    <source>
        <dbReference type="SAM" id="MobiDB-lite"/>
    </source>
</evidence>
<organism evidence="2">
    <name type="scientific">Anguilla anguilla</name>
    <name type="common">European freshwater eel</name>
    <name type="synonym">Muraena anguilla</name>
    <dbReference type="NCBI Taxonomy" id="7936"/>
    <lineage>
        <taxon>Eukaryota</taxon>
        <taxon>Metazoa</taxon>
        <taxon>Chordata</taxon>
        <taxon>Craniata</taxon>
        <taxon>Vertebrata</taxon>
        <taxon>Euteleostomi</taxon>
        <taxon>Actinopterygii</taxon>
        <taxon>Neopterygii</taxon>
        <taxon>Teleostei</taxon>
        <taxon>Anguilliformes</taxon>
        <taxon>Anguillidae</taxon>
        <taxon>Anguilla</taxon>
    </lineage>
</organism>
<reference evidence="2" key="1">
    <citation type="submission" date="2014-11" db="EMBL/GenBank/DDBJ databases">
        <authorList>
            <person name="Amaro Gonzalez C."/>
        </authorList>
    </citation>
    <scope>NUCLEOTIDE SEQUENCE</scope>
</reference>
<name>A0A0E9WEB0_ANGAN</name>
<dbReference type="EMBL" id="GBXM01020687">
    <property type="protein sequence ID" value="JAH87890.1"/>
    <property type="molecule type" value="Transcribed_RNA"/>
</dbReference>
<dbReference type="AlphaFoldDB" id="A0A0E9WEB0"/>